<proteinExistence type="predicted"/>
<comment type="subcellular location">
    <subcellularLocation>
        <location evidence="1">Membrane</location>
        <topology evidence="1">Multi-pass membrane protein</topology>
    </subcellularLocation>
</comment>
<evidence type="ECO:0000256" key="6">
    <source>
        <dbReference type="SAM" id="SignalP"/>
    </source>
</evidence>
<dbReference type="GO" id="GO:0016020">
    <property type="term" value="C:membrane"/>
    <property type="evidence" value="ECO:0007669"/>
    <property type="project" value="UniProtKB-SubCell"/>
</dbReference>
<dbReference type="SUPFAM" id="SSF90112">
    <property type="entry name" value="Neurotransmitter-gated ion-channel transmembrane pore"/>
    <property type="match status" value="1"/>
</dbReference>
<evidence type="ECO:0000259" key="7">
    <source>
        <dbReference type="Pfam" id="PF02931"/>
    </source>
</evidence>
<dbReference type="Proteomes" id="UP000596742">
    <property type="component" value="Unassembled WGS sequence"/>
</dbReference>
<name>A0A8B6FWI3_MYTGA</name>
<feature type="signal peptide" evidence="6">
    <location>
        <begin position="1"/>
        <end position="20"/>
    </location>
</feature>
<feature type="transmembrane region" description="Helical" evidence="5">
    <location>
        <begin position="229"/>
        <end position="254"/>
    </location>
</feature>
<feature type="transmembrane region" description="Helical" evidence="5">
    <location>
        <begin position="288"/>
        <end position="317"/>
    </location>
</feature>
<evidence type="ECO:0000313" key="9">
    <source>
        <dbReference type="EMBL" id="VDI54645.1"/>
    </source>
</evidence>
<dbReference type="AlphaFoldDB" id="A0A8B6FWI3"/>
<gene>
    <name evidence="9" type="ORF">MGAL_10B044123</name>
</gene>
<feature type="domain" description="Neurotransmitter-gated ion-channel ligand-binding" evidence="7">
    <location>
        <begin position="27"/>
        <end position="227"/>
    </location>
</feature>
<keyword evidence="3 5" id="KW-1133">Transmembrane helix</keyword>
<dbReference type="InterPro" id="IPR006202">
    <property type="entry name" value="Neur_chan_lig-bd"/>
</dbReference>
<protein>
    <submittedName>
        <fullName evidence="9">Uncharacterized protein</fullName>
    </submittedName>
</protein>
<dbReference type="PANTHER" id="PTHR18945">
    <property type="entry name" value="NEUROTRANSMITTER GATED ION CHANNEL"/>
    <property type="match status" value="1"/>
</dbReference>
<dbReference type="CDD" id="cd19051">
    <property type="entry name" value="LGIC_TM_cation"/>
    <property type="match status" value="1"/>
</dbReference>
<dbReference type="Pfam" id="PF02931">
    <property type="entry name" value="Neur_chan_LBD"/>
    <property type="match status" value="1"/>
</dbReference>
<dbReference type="CDD" id="cd18989">
    <property type="entry name" value="LGIC_ECD_cation"/>
    <property type="match status" value="1"/>
</dbReference>
<dbReference type="OrthoDB" id="6115214at2759"/>
<dbReference type="Pfam" id="PF02932">
    <property type="entry name" value="Neur_chan_memb"/>
    <property type="match status" value="1"/>
</dbReference>
<dbReference type="InterPro" id="IPR006029">
    <property type="entry name" value="Neurotrans-gated_channel_TM"/>
</dbReference>
<dbReference type="Gene3D" id="2.70.170.10">
    <property type="entry name" value="Neurotransmitter-gated ion-channel ligand-binding domain"/>
    <property type="match status" value="1"/>
</dbReference>
<feature type="transmembrane region" description="Helical" evidence="5">
    <location>
        <begin position="367"/>
        <end position="393"/>
    </location>
</feature>
<dbReference type="Gene3D" id="1.20.58.390">
    <property type="entry name" value="Neurotransmitter-gated ion-channel transmembrane domain"/>
    <property type="match status" value="1"/>
</dbReference>
<feature type="domain" description="Neurotransmitter-gated ion-channel transmembrane" evidence="8">
    <location>
        <begin position="235"/>
        <end position="317"/>
    </location>
</feature>
<dbReference type="FunFam" id="2.70.170.10:FF:000028">
    <property type="entry name" value="AcetylCholine Receptor"/>
    <property type="match status" value="1"/>
</dbReference>
<organism evidence="9 10">
    <name type="scientific">Mytilus galloprovincialis</name>
    <name type="common">Mediterranean mussel</name>
    <dbReference type="NCBI Taxonomy" id="29158"/>
    <lineage>
        <taxon>Eukaryota</taxon>
        <taxon>Metazoa</taxon>
        <taxon>Spiralia</taxon>
        <taxon>Lophotrochozoa</taxon>
        <taxon>Mollusca</taxon>
        <taxon>Bivalvia</taxon>
        <taxon>Autobranchia</taxon>
        <taxon>Pteriomorphia</taxon>
        <taxon>Mytilida</taxon>
        <taxon>Mytiloidea</taxon>
        <taxon>Mytilidae</taxon>
        <taxon>Mytilinae</taxon>
        <taxon>Mytilus</taxon>
    </lineage>
</organism>
<dbReference type="InterPro" id="IPR036719">
    <property type="entry name" value="Neuro-gated_channel_TM_sf"/>
</dbReference>
<evidence type="ECO:0000256" key="4">
    <source>
        <dbReference type="ARBA" id="ARBA00023136"/>
    </source>
</evidence>
<dbReference type="InterPro" id="IPR006201">
    <property type="entry name" value="Neur_channel"/>
</dbReference>
<evidence type="ECO:0000256" key="2">
    <source>
        <dbReference type="ARBA" id="ARBA00022692"/>
    </source>
</evidence>
<dbReference type="PRINTS" id="PR00252">
    <property type="entry name" value="NRIONCHANNEL"/>
</dbReference>
<reference evidence="9" key="1">
    <citation type="submission" date="2018-11" db="EMBL/GenBank/DDBJ databases">
        <authorList>
            <person name="Alioto T."/>
            <person name="Alioto T."/>
        </authorList>
    </citation>
    <scope>NUCLEOTIDE SEQUENCE</scope>
</reference>
<feature type="chain" id="PRO_5032838622" evidence="6">
    <location>
        <begin position="21"/>
        <end position="394"/>
    </location>
</feature>
<dbReference type="EMBL" id="UYJE01007421">
    <property type="protein sequence ID" value="VDI54645.1"/>
    <property type="molecule type" value="Genomic_DNA"/>
</dbReference>
<keyword evidence="6" id="KW-0732">Signal</keyword>
<keyword evidence="4 5" id="KW-0472">Membrane</keyword>
<comment type="caution">
    <text evidence="9">The sequence shown here is derived from an EMBL/GenBank/DDBJ whole genome shotgun (WGS) entry which is preliminary data.</text>
</comment>
<evidence type="ECO:0000313" key="10">
    <source>
        <dbReference type="Proteomes" id="UP000596742"/>
    </source>
</evidence>
<sequence>MHIKYIVLFVIYNFLHGIQCQSHATAQNLYSQLLTNYSKRITPLADHSQKLNVGVDFYLNSFISINEVDETISIMGVMLLNWTDPALKWDYSSFDNLFALTIDPSDIWKPLMFLVNVADNMEPIGHGVTFYSTLTSTGDVYYSPGGIMKAKCPTNVAKFPFDTQECKLMFFNWGITNTTLTLSALSTQARLYWYTPNSDWTLLEYSTFVEVYNDYSTFNVKIKIKRQSLYYAVMMILPTLLFALLNPLVFVIPVESGERVSLAMTILLSYAIFLTLVSAAIPTSSNPMCVLLAVMITIISLSGFIVGSVIMVSKYYYEETTAGLSSPLKRFAKWRLEKKRNVVLPVNDPNKQINEIEVNVTGKDVANALDCVCLCIFYAAICVCLTGYFVYVLI</sequence>
<evidence type="ECO:0000256" key="5">
    <source>
        <dbReference type="SAM" id="Phobius"/>
    </source>
</evidence>
<evidence type="ECO:0000259" key="8">
    <source>
        <dbReference type="Pfam" id="PF02932"/>
    </source>
</evidence>
<dbReference type="GO" id="GO:0005230">
    <property type="term" value="F:extracellular ligand-gated monoatomic ion channel activity"/>
    <property type="evidence" value="ECO:0007669"/>
    <property type="project" value="InterPro"/>
</dbReference>
<dbReference type="InterPro" id="IPR036734">
    <property type="entry name" value="Neur_chan_lig-bd_sf"/>
</dbReference>
<accession>A0A8B6FWI3</accession>
<dbReference type="InterPro" id="IPR038050">
    <property type="entry name" value="Neuro_actylchol_rec"/>
</dbReference>
<feature type="transmembrane region" description="Helical" evidence="5">
    <location>
        <begin position="260"/>
        <end position="281"/>
    </location>
</feature>
<keyword evidence="2 5" id="KW-0812">Transmembrane</keyword>
<evidence type="ECO:0000256" key="1">
    <source>
        <dbReference type="ARBA" id="ARBA00004141"/>
    </source>
</evidence>
<evidence type="ECO:0000256" key="3">
    <source>
        <dbReference type="ARBA" id="ARBA00022989"/>
    </source>
</evidence>
<dbReference type="GO" id="GO:0004888">
    <property type="term" value="F:transmembrane signaling receptor activity"/>
    <property type="evidence" value="ECO:0007669"/>
    <property type="project" value="InterPro"/>
</dbReference>
<dbReference type="SUPFAM" id="SSF63712">
    <property type="entry name" value="Nicotinic receptor ligand binding domain-like"/>
    <property type="match status" value="1"/>
</dbReference>
<keyword evidence="10" id="KW-1185">Reference proteome</keyword>